<comment type="caution">
    <text evidence="1">The sequence shown here is derived from an EMBL/GenBank/DDBJ whole genome shotgun (WGS) entry which is preliminary data.</text>
</comment>
<evidence type="ECO:0000313" key="1">
    <source>
        <dbReference type="EMBL" id="TDE15399.1"/>
    </source>
</evidence>
<dbReference type="RefSeq" id="WP_131958662.1">
    <property type="nucleotide sequence ID" value="NZ_SMFL01000004.1"/>
</dbReference>
<protein>
    <recommendedName>
        <fullName evidence="3">Lipoprotein</fullName>
    </recommendedName>
</protein>
<organism evidence="1 2">
    <name type="scientific">Dyadobacter psychrotolerans</name>
    <dbReference type="NCBI Taxonomy" id="2541721"/>
    <lineage>
        <taxon>Bacteria</taxon>
        <taxon>Pseudomonadati</taxon>
        <taxon>Bacteroidota</taxon>
        <taxon>Cytophagia</taxon>
        <taxon>Cytophagales</taxon>
        <taxon>Spirosomataceae</taxon>
        <taxon>Dyadobacter</taxon>
    </lineage>
</organism>
<gene>
    <name evidence="1" type="ORF">E0F88_12865</name>
</gene>
<proteinExistence type="predicted"/>
<accession>A0A4R5DMM4</accession>
<evidence type="ECO:0000313" key="2">
    <source>
        <dbReference type="Proteomes" id="UP000294850"/>
    </source>
</evidence>
<dbReference type="PROSITE" id="PS51257">
    <property type="entry name" value="PROKAR_LIPOPROTEIN"/>
    <property type="match status" value="1"/>
</dbReference>
<name>A0A4R5DMM4_9BACT</name>
<evidence type="ECO:0008006" key="3">
    <source>
        <dbReference type="Google" id="ProtNLM"/>
    </source>
</evidence>
<keyword evidence="2" id="KW-1185">Reference proteome</keyword>
<dbReference type="AlphaFoldDB" id="A0A4R5DMM4"/>
<dbReference type="Proteomes" id="UP000294850">
    <property type="component" value="Unassembled WGS sequence"/>
</dbReference>
<reference evidence="1 2" key="1">
    <citation type="submission" date="2019-03" db="EMBL/GenBank/DDBJ databases">
        <title>Dyadobacter AR-3-6 sp. nov., isolated from arctic soil.</title>
        <authorList>
            <person name="Chaudhary D.K."/>
        </authorList>
    </citation>
    <scope>NUCLEOTIDE SEQUENCE [LARGE SCALE GENOMIC DNA]</scope>
    <source>
        <strain evidence="1 2">AR-3-6</strain>
    </source>
</reference>
<dbReference type="EMBL" id="SMFL01000004">
    <property type="protein sequence ID" value="TDE15399.1"/>
    <property type="molecule type" value="Genomic_DNA"/>
</dbReference>
<sequence length="160" mass="18535">MRFLTILIGTSLGYGCSEKRTDARVPDDFYFRIKTETFQYDSEHSVYTRSYAGVDSTIAVSLTSLELQEIYTEAAKFKFNDFPKEFFCTASASVELPAFVKTISIYRNGEFRESTNTTLCEPKKDQRKSDNFNKLYQRVYEILNAKKEIENISKSNLIFL</sequence>